<dbReference type="SMART" id="SM00700">
    <property type="entry name" value="JHBP"/>
    <property type="match status" value="1"/>
</dbReference>
<keyword evidence="1" id="KW-0732">Signal</keyword>
<comment type="similarity">
    <text evidence="3">Belongs to the TO family.</text>
</comment>
<sequence length="307" mass="34735">MQEYKSPLTHARNLEVVCLVVTTSSGYLLHHNRPSSVRIDRRGVWDLSLVCLQTMKNTVAVVLTIMLGCYTAHGAVSKFPPNFKRCVKTDPNFDECVRDASEDAVHQLKNGEPNLGVFPLDPLEITSLGISQGQGPVSISLKFDNVKLHGISEVKVTSHKSDLDNYVMNTDVLNPKLELLSDYEIGGRILLLPITGKGKCNVTLSELKSHIYQKGEPVFKNGKMYLNDSIFEFKMQELGRMYLDLENLFNGDKALGDNMNVFLNENWWELFKELRPALDEALSQVFHNIANRFFLKVPYDIIFPNEL</sequence>
<dbReference type="AlphaFoldDB" id="A0A7R9EV06"/>
<proteinExistence type="inferred from homology"/>
<dbReference type="Pfam" id="PF06585">
    <property type="entry name" value="JHBP"/>
    <property type="match status" value="1"/>
</dbReference>
<evidence type="ECO:0008006" key="5">
    <source>
        <dbReference type="Google" id="ProtNLM"/>
    </source>
</evidence>
<accession>A0A7R9EV06</accession>
<dbReference type="PANTHER" id="PTHR11008">
    <property type="entry name" value="PROTEIN TAKEOUT-LIKE PROTEIN"/>
    <property type="match status" value="1"/>
</dbReference>
<reference evidence="4" key="1">
    <citation type="submission" date="2020-11" db="EMBL/GenBank/DDBJ databases">
        <authorList>
            <person name="Tran Van P."/>
        </authorList>
    </citation>
    <scope>NUCLEOTIDE SEQUENCE</scope>
</reference>
<dbReference type="InterPro" id="IPR038606">
    <property type="entry name" value="To_sf"/>
</dbReference>
<dbReference type="GO" id="GO:0007623">
    <property type="term" value="P:circadian rhythm"/>
    <property type="evidence" value="ECO:0007669"/>
    <property type="project" value="UniProtKB-ARBA"/>
</dbReference>
<dbReference type="InterPro" id="IPR010562">
    <property type="entry name" value="Haemolymph_juvenile_hormone-bd"/>
</dbReference>
<gene>
    <name evidence="4" type="ORF">TBIB3V08_LOCUS4389</name>
</gene>
<dbReference type="PANTHER" id="PTHR11008:SF32">
    <property type="entry name" value="CIRCADIAN CLOCK-CONTROLLED PROTEIN DAYWAKE-RELATED"/>
    <property type="match status" value="1"/>
</dbReference>
<dbReference type="EMBL" id="OD565507">
    <property type="protein sequence ID" value="CAD7441944.1"/>
    <property type="molecule type" value="Genomic_DNA"/>
</dbReference>
<evidence type="ECO:0000256" key="1">
    <source>
        <dbReference type="ARBA" id="ARBA00022729"/>
    </source>
</evidence>
<organism evidence="4">
    <name type="scientific">Timema bartmani</name>
    <dbReference type="NCBI Taxonomy" id="61472"/>
    <lineage>
        <taxon>Eukaryota</taxon>
        <taxon>Metazoa</taxon>
        <taxon>Ecdysozoa</taxon>
        <taxon>Arthropoda</taxon>
        <taxon>Hexapoda</taxon>
        <taxon>Insecta</taxon>
        <taxon>Pterygota</taxon>
        <taxon>Neoptera</taxon>
        <taxon>Polyneoptera</taxon>
        <taxon>Phasmatodea</taxon>
        <taxon>Timematodea</taxon>
        <taxon>Timematoidea</taxon>
        <taxon>Timematidae</taxon>
        <taxon>Timema</taxon>
    </lineage>
</organism>
<name>A0A7R9EV06_9NEOP</name>
<evidence type="ECO:0000313" key="4">
    <source>
        <dbReference type="EMBL" id="CAD7441944.1"/>
    </source>
</evidence>
<evidence type="ECO:0000256" key="3">
    <source>
        <dbReference type="ARBA" id="ARBA00060902"/>
    </source>
</evidence>
<dbReference type="Gene3D" id="3.15.10.30">
    <property type="entry name" value="Haemolymph juvenile hormone binding protein"/>
    <property type="match status" value="1"/>
</dbReference>
<dbReference type="GO" id="GO:0005615">
    <property type="term" value="C:extracellular space"/>
    <property type="evidence" value="ECO:0007669"/>
    <property type="project" value="TreeGrafter"/>
</dbReference>
<dbReference type="FunFam" id="3.15.10.30:FF:000001">
    <property type="entry name" value="Takeout-like protein 1"/>
    <property type="match status" value="1"/>
</dbReference>
<protein>
    <recommendedName>
        <fullName evidence="5">Protein takeout</fullName>
    </recommendedName>
</protein>
<keyword evidence="2" id="KW-0090">Biological rhythms</keyword>
<evidence type="ECO:0000256" key="2">
    <source>
        <dbReference type="ARBA" id="ARBA00023108"/>
    </source>
</evidence>